<feature type="coiled-coil region" evidence="1">
    <location>
        <begin position="253"/>
        <end position="287"/>
    </location>
</feature>
<dbReference type="OrthoDB" id="8447561at2"/>
<comment type="caution">
    <text evidence="2">The sequence shown here is derived from an EMBL/GenBank/DDBJ whole genome shotgun (WGS) entry which is preliminary data.</text>
</comment>
<sequence length="383" mass="41181">MAKSIEITPKVEQRIKAVAGDDIDVSKLTVFEAAAVATKPLNKRGSIFEGARFTRSTLVEMASQLNAGTMSVPLHTLHQQGMELPVGRVFYAEVFDLPNSNDSELRAQFYIPNEEGKDLIASINNAVLDEVSVGVLGKHLLCSECGYDYRAGDYFHIWERTCAEGHEVGKDGVYVTIAGLENWSEMSLVSRGASKDPKIVSRAKAKLAEGSRERLAASGIPFEAQMLIASYKEDPSMDLSELVAGLTEATTAKATLTVELKTATAEIERLKAELAEVTTERDGLKAAAGTSTTEVQAKLDAAEAELELARPFLADHAKKALIAAGTKDPEEPKDIAASIEAIKASQLNLVNLLPEGGASKPATTVEKPEVKLTASYDGFKSRR</sequence>
<dbReference type="EMBL" id="JANX01000001">
    <property type="protein sequence ID" value="KGM36137.1"/>
    <property type="molecule type" value="Genomic_DNA"/>
</dbReference>
<accession>A0A0A0DGL0</accession>
<organism evidence="2 3">
    <name type="scientific">Inquilinus limosus MP06</name>
    <dbReference type="NCBI Taxonomy" id="1398085"/>
    <lineage>
        <taxon>Bacteria</taxon>
        <taxon>Pseudomonadati</taxon>
        <taxon>Pseudomonadota</taxon>
        <taxon>Alphaproteobacteria</taxon>
        <taxon>Rhodospirillales</taxon>
        <taxon>Rhodospirillaceae</taxon>
        <taxon>Inquilinus</taxon>
    </lineage>
</organism>
<dbReference type="AlphaFoldDB" id="A0A0A0DGL0"/>
<proteinExistence type="predicted"/>
<dbReference type="RefSeq" id="WP_034830509.1">
    <property type="nucleotide sequence ID" value="NZ_JANX01000001.1"/>
</dbReference>
<evidence type="ECO:0000256" key="1">
    <source>
        <dbReference type="SAM" id="Coils"/>
    </source>
</evidence>
<evidence type="ECO:0000313" key="2">
    <source>
        <dbReference type="EMBL" id="KGM36137.1"/>
    </source>
</evidence>
<gene>
    <name evidence="2" type="ORF">P409_00380</name>
</gene>
<dbReference type="Proteomes" id="UP000029995">
    <property type="component" value="Unassembled WGS sequence"/>
</dbReference>
<protein>
    <submittedName>
        <fullName evidence="2">Uncharacterized protein</fullName>
    </submittedName>
</protein>
<evidence type="ECO:0000313" key="3">
    <source>
        <dbReference type="Proteomes" id="UP000029995"/>
    </source>
</evidence>
<reference evidence="2 3" key="1">
    <citation type="submission" date="2014-01" db="EMBL/GenBank/DDBJ databases">
        <title>Genome sequence determination for a cystic fibrosis isolate, Inquilinus limosus.</title>
        <authorList>
            <person name="Pino M."/>
            <person name="Di Conza J."/>
            <person name="Gutkind G."/>
        </authorList>
    </citation>
    <scope>NUCLEOTIDE SEQUENCE [LARGE SCALE GENOMIC DNA]</scope>
    <source>
        <strain evidence="2 3">MP06</strain>
    </source>
</reference>
<name>A0A0A0DGL0_9PROT</name>
<keyword evidence="1" id="KW-0175">Coiled coil</keyword>